<dbReference type="AlphaFoldDB" id="H3H1D3"/>
<proteinExistence type="predicted"/>
<evidence type="ECO:0000313" key="1">
    <source>
        <dbReference type="EnsemblProtists" id="Phyra84045"/>
    </source>
</evidence>
<name>H3H1D3_PHYRM</name>
<reference evidence="1" key="2">
    <citation type="submission" date="2015-06" db="UniProtKB">
        <authorList>
            <consortium name="EnsemblProtists"/>
        </authorList>
    </citation>
    <scope>IDENTIFICATION</scope>
    <source>
        <strain evidence="1">Pr102</strain>
    </source>
</reference>
<sequence>MALLQVAEIKMVLAASDGSELVQDAHRKAFALNPFMAVVIARFPGCRRYAVDVRNGNATFPIGVNCDGLVLRDCTVDSDLKEPATPNEIVIWRKLLGIALAATTPSATPAASTKQSAASIDVPVGGDATNCMEGPICSGPGDWPAGSLCPVKRRYRAGLQLHHLEHVRGSSGCRVHDDQDCCVFGVPQCYEFVRRAISSTERVFVTPFSFSSKRLDRVHNGIDFGQC</sequence>
<dbReference type="EMBL" id="DS566099">
    <property type="status" value="NOT_ANNOTATED_CDS"/>
    <property type="molecule type" value="Genomic_DNA"/>
</dbReference>
<reference evidence="2" key="1">
    <citation type="journal article" date="2006" name="Science">
        <title>Phytophthora genome sequences uncover evolutionary origins and mechanisms of pathogenesis.</title>
        <authorList>
            <person name="Tyler B.M."/>
            <person name="Tripathy S."/>
            <person name="Zhang X."/>
            <person name="Dehal P."/>
            <person name="Jiang R.H."/>
            <person name="Aerts A."/>
            <person name="Arredondo F.D."/>
            <person name="Baxter L."/>
            <person name="Bensasson D."/>
            <person name="Beynon J.L."/>
            <person name="Chapman J."/>
            <person name="Damasceno C.M."/>
            <person name="Dorrance A.E."/>
            <person name="Dou D."/>
            <person name="Dickerman A.W."/>
            <person name="Dubchak I.L."/>
            <person name="Garbelotto M."/>
            <person name="Gijzen M."/>
            <person name="Gordon S.G."/>
            <person name="Govers F."/>
            <person name="Grunwald N.J."/>
            <person name="Huang W."/>
            <person name="Ivors K.L."/>
            <person name="Jones R.W."/>
            <person name="Kamoun S."/>
            <person name="Krampis K."/>
            <person name="Lamour K.H."/>
            <person name="Lee M.K."/>
            <person name="McDonald W.H."/>
            <person name="Medina M."/>
            <person name="Meijer H.J."/>
            <person name="Nordberg E.K."/>
            <person name="Maclean D.J."/>
            <person name="Ospina-Giraldo M.D."/>
            <person name="Morris P.F."/>
            <person name="Phuntumart V."/>
            <person name="Putnam N.H."/>
            <person name="Rash S."/>
            <person name="Rose J.K."/>
            <person name="Sakihama Y."/>
            <person name="Salamov A.A."/>
            <person name="Savidor A."/>
            <person name="Scheuring C.F."/>
            <person name="Smith B.M."/>
            <person name="Sobral B.W."/>
            <person name="Terry A."/>
            <person name="Torto-Alalibo T.A."/>
            <person name="Win J."/>
            <person name="Xu Z."/>
            <person name="Zhang H."/>
            <person name="Grigoriev I.V."/>
            <person name="Rokhsar D.S."/>
            <person name="Boore J.L."/>
        </authorList>
    </citation>
    <scope>NUCLEOTIDE SEQUENCE [LARGE SCALE GENOMIC DNA]</scope>
    <source>
        <strain evidence="2">Pr102</strain>
    </source>
</reference>
<dbReference type="HOGENOM" id="CLU_1221751_0_0_1"/>
<evidence type="ECO:0000313" key="2">
    <source>
        <dbReference type="Proteomes" id="UP000005238"/>
    </source>
</evidence>
<organism evidence="1 2">
    <name type="scientific">Phytophthora ramorum</name>
    <name type="common">Sudden oak death agent</name>
    <dbReference type="NCBI Taxonomy" id="164328"/>
    <lineage>
        <taxon>Eukaryota</taxon>
        <taxon>Sar</taxon>
        <taxon>Stramenopiles</taxon>
        <taxon>Oomycota</taxon>
        <taxon>Peronosporomycetes</taxon>
        <taxon>Peronosporales</taxon>
        <taxon>Peronosporaceae</taxon>
        <taxon>Phytophthora</taxon>
    </lineage>
</organism>
<protein>
    <submittedName>
        <fullName evidence="1">Uncharacterized protein</fullName>
    </submittedName>
</protein>
<dbReference type="Proteomes" id="UP000005238">
    <property type="component" value="Unassembled WGS sequence"/>
</dbReference>
<dbReference type="EnsemblProtists" id="Phyra84045">
    <property type="protein sequence ID" value="Phyra84045"/>
    <property type="gene ID" value="Phyra84045"/>
</dbReference>
<keyword evidence="2" id="KW-1185">Reference proteome</keyword>
<dbReference type="InParanoid" id="H3H1D3"/>
<accession>H3H1D3</accession>